<gene>
    <name evidence="5" type="ORF">Pan44_15550</name>
</gene>
<evidence type="ECO:0000256" key="2">
    <source>
        <dbReference type="ARBA" id="ARBA00022679"/>
    </source>
</evidence>
<dbReference type="RefSeq" id="WP_145028815.1">
    <property type="nucleotide sequence ID" value="NZ_CP036271.1"/>
</dbReference>
<accession>A0A517SBN5</accession>
<dbReference type="GO" id="GO:0070569">
    <property type="term" value="F:uridylyltransferase activity"/>
    <property type="evidence" value="ECO:0007669"/>
    <property type="project" value="InterPro"/>
</dbReference>
<keyword evidence="2 5" id="KW-0808">Transferase</keyword>
<evidence type="ECO:0000256" key="4">
    <source>
        <dbReference type="SAM" id="MobiDB-lite"/>
    </source>
</evidence>
<dbReference type="InParanoid" id="A0A517SBN5"/>
<keyword evidence="6" id="KW-1185">Reference proteome</keyword>
<dbReference type="InterPro" id="IPR029044">
    <property type="entry name" value="Nucleotide-diphossugar_trans"/>
</dbReference>
<dbReference type="AlphaFoldDB" id="A0A517SBN5"/>
<name>A0A517SBN5_9PLAN</name>
<dbReference type="SUPFAM" id="SSF53448">
    <property type="entry name" value="Nucleotide-diphospho-sugar transferases"/>
    <property type="match status" value="1"/>
</dbReference>
<proteinExistence type="inferred from homology"/>
<dbReference type="OrthoDB" id="9806910at2"/>
<dbReference type="EC" id="2.7.7.-" evidence="5"/>
<dbReference type="InterPro" id="IPR039741">
    <property type="entry name" value="UDP-sugar_pyrophosphorylase"/>
</dbReference>
<organism evidence="5 6">
    <name type="scientific">Caulifigura coniformis</name>
    <dbReference type="NCBI Taxonomy" id="2527983"/>
    <lineage>
        <taxon>Bacteria</taxon>
        <taxon>Pseudomonadati</taxon>
        <taxon>Planctomycetota</taxon>
        <taxon>Planctomycetia</taxon>
        <taxon>Planctomycetales</taxon>
        <taxon>Planctomycetaceae</taxon>
        <taxon>Caulifigura</taxon>
    </lineage>
</organism>
<reference evidence="5 6" key="1">
    <citation type="submission" date="2019-02" db="EMBL/GenBank/DDBJ databases">
        <title>Deep-cultivation of Planctomycetes and their phenomic and genomic characterization uncovers novel biology.</title>
        <authorList>
            <person name="Wiegand S."/>
            <person name="Jogler M."/>
            <person name="Boedeker C."/>
            <person name="Pinto D."/>
            <person name="Vollmers J."/>
            <person name="Rivas-Marin E."/>
            <person name="Kohn T."/>
            <person name="Peeters S.H."/>
            <person name="Heuer A."/>
            <person name="Rast P."/>
            <person name="Oberbeckmann S."/>
            <person name="Bunk B."/>
            <person name="Jeske O."/>
            <person name="Meyerdierks A."/>
            <person name="Storesund J.E."/>
            <person name="Kallscheuer N."/>
            <person name="Luecker S."/>
            <person name="Lage O.M."/>
            <person name="Pohl T."/>
            <person name="Merkel B.J."/>
            <person name="Hornburger P."/>
            <person name="Mueller R.-W."/>
            <person name="Bruemmer F."/>
            <person name="Labrenz M."/>
            <person name="Spormann A.M."/>
            <person name="Op den Camp H."/>
            <person name="Overmann J."/>
            <person name="Amann R."/>
            <person name="Jetten M.S.M."/>
            <person name="Mascher T."/>
            <person name="Medema M.H."/>
            <person name="Devos D.P."/>
            <person name="Kaster A.-K."/>
            <person name="Ovreas L."/>
            <person name="Rohde M."/>
            <person name="Galperin M.Y."/>
            <person name="Jogler C."/>
        </authorList>
    </citation>
    <scope>NUCLEOTIDE SEQUENCE [LARGE SCALE GENOMIC DNA]</scope>
    <source>
        <strain evidence="5 6">Pan44</strain>
    </source>
</reference>
<dbReference type="Proteomes" id="UP000315700">
    <property type="component" value="Chromosome"/>
</dbReference>
<dbReference type="Gene3D" id="3.90.550.10">
    <property type="entry name" value="Spore Coat Polysaccharide Biosynthesis Protein SpsA, Chain A"/>
    <property type="match status" value="1"/>
</dbReference>
<dbReference type="CDD" id="cd04193">
    <property type="entry name" value="UDPGlcNAc_PPase"/>
    <property type="match status" value="1"/>
</dbReference>
<evidence type="ECO:0000313" key="6">
    <source>
        <dbReference type="Proteomes" id="UP000315700"/>
    </source>
</evidence>
<evidence type="ECO:0000313" key="5">
    <source>
        <dbReference type="EMBL" id="QDT53533.1"/>
    </source>
</evidence>
<evidence type="ECO:0000256" key="1">
    <source>
        <dbReference type="ARBA" id="ARBA00010401"/>
    </source>
</evidence>
<dbReference type="Pfam" id="PF01704">
    <property type="entry name" value="UDPGP"/>
    <property type="match status" value="1"/>
</dbReference>
<dbReference type="PANTHER" id="PTHR11952">
    <property type="entry name" value="UDP- GLUCOSE PYROPHOSPHORYLASE"/>
    <property type="match status" value="1"/>
</dbReference>
<dbReference type="KEGG" id="ccos:Pan44_15550"/>
<comment type="similarity">
    <text evidence="1">Belongs to the UDPGP type 1 family.</text>
</comment>
<dbReference type="EMBL" id="CP036271">
    <property type="protein sequence ID" value="QDT53533.1"/>
    <property type="molecule type" value="Genomic_DNA"/>
</dbReference>
<keyword evidence="3 5" id="KW-0548">Nucleotidyltransferase</keyword>
<dbReference type="PANTHER" id="PTHR11952:SF2">
    <property type="entry name" value="LD24639P"/>
    <property type="match status" value="1"/>
</dbReference>
<protein>
    <submittedName>
        <fullName evidence="5">Putative uridylyltransferase</fullName>
        <ecNumber evidence="5">2.7.7.-</ecNumber>
    </submittedName>
</protein>
<dbReference type="InterPro" id="IPR002618">
    <property type="entry name" value="UDPGP_fam"/>
</dbReference>
<evidence type="ECO:0000256" key="3">
    <source>
        <dbReference type="ARBA" id="ARBA00022695"/>
    </source>
</evidence>
<feature type="region of interest" description="Disordered" evidence="4">
    <location>
        <begin position="60"/>
        <end position="83"/>
    </location>
</feature>
<sequence>MEIPPSLHQRVNAAGQGRLLRFWDELDEHDQRALQRDLEGIDFDRLQRLLNARAECRAGDGTAKNRADSAQAPTQLIRQPKSEADQEAWHAAAAIGRDLIAQGKVGVLLVAGGQGTRLGFDKPKGMFPVGPLSEKTLYQWFAEQLRCRGREAGRSIPYFVMTSEATHNETFDFFKQHEFFGLVKRDVFFFQQGVLPAITADSDDILLDQKHRISLSPDGHGGLLHSLSMHGLIEEMIRRGIEYLYYHQVDNPTAVVCDPAFIGWHAQQASEVSTKVVAKVSPEERMGVVCSVEGRTEIIEYSDLTPEQARQKDASGNFVFWAGNTAMHVFSVAFLDRLVEDDIDLPYHIAKKAVPFVDNSGNRITPDAPNATKFEQFIFDTLPLASKALVVEADRTAEFNPVKNRDGADSPATARAALIRNHRLWAEKSGATVKPGVTLEISPLLACDEDAAVKVITPGTVFDVDQIVE</sequence>